<dbReference type="Pfam" id="PF10163">
    <property type="entry name" value="EnY2"/>
    <property type="match status" value="1"/>
</dbReference>
<evidence type="ECO:0000313" key="2">
    <source>
        <dbReference type="EMBL" id="KAF2138677.1"/>
    </source>
</evidence>
<dbReference type="Gene3D" id="1.10.246.140">
    <property type="match status" value="1"/>
</dbReference>
<feature type="non-terminal residue" evidence="2">
    <location>
        <position position="1"/>
    </location>
</feature>
<dbReference type="RefSeq" id="XP_033394390.1">
    <property type="nucleotide sequence ID" value="XM_033535873.1"/>
</dbReference>
<dbReference type="OrthoDB" id="5355007at2759"/>
<evidence type="ECO:0000313" key="3">
    <source>
        <dbReference type="Proteomes" id="UP000799438"/>
    </source>
</evidence>
<dbReference type="GO" id="GO:0003713">
    <property type="term" value="F:transcription coactivator activity"/>
    <property type="evidence" value="ECO:0007669"/>
    <property type="project" value="InterPro"/>
</dbReference>
<proteinExistence type="predicted"/>
<organism evidence="2 3">
    <name type="scientific">Aplosporella prunicola CBS 121167</name>
    <dbReference type="NCBI Taxonomy" id="1176127"/>
    <lineage>
        <taxon>Eukaryota</taxon>
        <taxon>Fungi</taxon>
        <taxon>Dikarya</taxon>
        <taxon>Ascomycota</taxon>
        <taxon>Pezizomycotina</taxon>
        <taxon>Dothideomycetes</taxon>
        <taxon>Dothideomycetes incertae sedis</taxon>
        <taxon>Botryosphaeriales</taxon>
        <taxon>Aplosporellaceae</taxon>
        <taxon>Aplosporella</taxon>
    </lineage>
</organism>
<dbReference type="GO" id="GO:0006406">
    <property type="term" value="P:mRNA export from nucleus"/>
    <property type="evidence" value="ECO:0007669"/>
    <property type="project" value="InterPro"/>
</dbReference>
<dbReference type="GO" id="GO:0005643">
    <property type="term" value="C:nuclear pore"/>
    <property type="evidence" value="ECO:0007669"/>
    <property type="project" value="InterPro"/>
</dbReference>
<gene>
    <name evidence="2" type="ORF">K452DRAFT_192864</name>
</gene>
<accession>A0A6A6B6R3</accession>
<dbReference type="InterPro" id="IPR038212">
    <property type="entry name" value="TF_EnY2_sf"/>
</dbReference>
<dbReference type="InterPro" id="IPR018783">
    <property type="entry name" value="TF_ENY2"/>
</dbReference>
<feature type="compositionally biased region" description="Basic and acidic residues" evidence="1">
    <location>
        <begin position="75"/>
        <end position="94"/>
    </location>
</feature>
<dbReference type="GO" id="GO:0000124">
    <property type="term" value="C:SAGA complex"/>
    <property type="evidence" value="ECO:0007669"/>
    <property type="project" value="InterPro"/>
</dbReference>
<feature type="compositionally biased region" description="Low complexity" evidence="1">
    <location>
        <begin position="65"/>
        <end position="74"/>
    </location>
</feature>
<feature type="non-terminal residue" evidence="2">
    <location>
        <position position="111"/>
    </location>
</feature>
<name>A0A6A6B6R3_9PEZI</name>
<reference evidence="2" key="1">
    <citation type="journal article" date="2020" name="Stud. Mycol.">
        <title>101 Dothideomycetes genomes: a test case for predicting lifestyles and emergence of pathogens.</title>
        <authorList>
            <person name="Haridas S."/>
            <person name="Albert R."/>
            <person name="Binder M."/>
            <person name="Bloem J."/>
            <person name="Labutti K."/>
            <person name="Salamov A."/>
            <person name="Andreopoulos B."/>
            <person name="Baker S."/>
            <person name="Barry K."/>
            <person name="Bills G."/>
            <person name="Bluhm B."/>
            <person name="Cannon C."/>
            <person name="Castanera R."/>
            <person name="Culley D."/>
            <person name="Daum C."/>
            <person name="Ezra D."/>
            <person name="Gonzalez J."/>
            <person name="Henrissat B."/>
            <person name="Kuo A."/>
            <person name="Liang C."/>
            <person name="Lipzen A."/>
            <person name="Lutzoni F."/>
            <person name="Magnuson J."/>
            <person name="Mondo S."/>
            <person name="Nolan M."/>
            <person name="Ohm R."/>
            <person name="Pangilinan J."/>
            <person name="Park H.-J."/>
            <person name="Ramirez L."/>
            <person name="Alfaro M."/>
            <person name="Sun H."/>
            <person name="Tritt A."/>
            <person name="Yoshinaga Y."/>
            <person name="Zwiers L.-H."/>
            <person name="Turgeon B."/>
            <person name="Goodwin S."/>
            <person name="Spatafora J."/>
            <person name="Crous P."/>
            <person name="Grigoriev I."/>
        </authorList>
    </citation>
    <scope>NUCLEOTIDE SEQUENCE</scope>
    <source>
        <strain evidence="2">CBS 121167</strain>
    </source>
</reference>
<dbReference type="EMBL" id="ML995495">
    <property type="protein sequence ID" value="KAF2138677.1"/>
    <property type="molecule type" value="Genomic_DNA"/>
</dbReference>
<protein>
    <submittedName>
        <fullName evidence="2">Uncharacterized protein</fullName>
    </submittedName>
</protein>
<sequence length="111" mass="12239">SALLSTNSIPRIQQALQQALQESGWSNNLRAYILQLLRSGECTTYDDVMRRVLDETRHPDKSAADADGAANGDSKNGDSKLDKPDIKVPEKAVREGIRAVRREVETVCDVT</sequence>
<feature type="region of interest" description="Disordered" evidence="1">
    <location>
        <begin position="56"/>
        <end position="94"/>
    </location>
</feature>
<dbReference type="GeneID" id="54293369"/>
<keyword evidence="3" id="KW-1185">Reference proteome</keyword>
<evidence type="ECO:0000256" key="1">
    <source>
        <dbReference type="SAM" id="MobiDB-lite"/>
    </source>
</evidence>
<dbReference type="Proteomes" id="UP000799438">
    <property type="component" value="Unassembled WGS sequence"/>
</dbReference>
<dbReference type="AlphaFoldDB" id="A0A6A6B6R3"/>